<feature type="compositionally biased region" description="Polar residues" evidence="1">
    <location>
        <begin position="1597"/>
        <end position="1611"/>
    </location>
</feature>
<feature type="region of interest" description="Disordered" evidence="1">
    <location>
        <begin position="2841"/>
        <end position="2870"/>
    </location>
</feature>
<dbReference type="VEuPathDB" id="TriTrypDB:LdCL_290010200"/>
<feature type="region of interest" description="Disordered" evidence="1">
    <location>
        <begin position="36"/>
        <end position="80"/>
    </location>
</feature>
<feature type="region of interest" description="Disordered" evidence="1">
    <location>
        <begin position="1588"/>
        <end position="1620"/>
    </location>
</feature>
<feature type="compositionally biased region" description="Polar residues" evidence="1">
    <location>
        <begin position="2593"/>
        <end position="2603"/>
    </location>
</feature>
<feature type="compositionally biased region" description="Low complexity" evidence="1">
    <location>
        <begin position="311"/>
        <end position="359"/>
    </location>
</feature>
<feature type="compositionally biased region" description="Basic and acidic residues" evidence="1">
    <location>
        <begin position="2447"/>
        <end position="2461"/>
    </location>
</feature>
<dbReference type="EMBL" id="CP029528">
    <property type="protein sequence ID" value="AYU80539.1"/>
    <property type="molecule type" value="Genomic_DNA"/>
</dbReference>
<feature type="region of interest" description="Disordered" evidence="1">
    <location>
        <begin position="1871"/>
        <end position="1893"/>
    </location>
</feature>
<evidence type="ECO:0000313" key="3">
    <source>
        <dbReference type="Proteomes" id="UP000274082"/>
    </source>
</evidence>
<feature type="region of interest" description="Disordered" evidence="1">
    <location>
        <begin position="2585"/>
        <end position="2606"/>
    </location>
</feature>
<name>A0A3S7X258_LEIDO</name>
<feature type="compositionally biased region" description="Polar residues" evidence="1">
    <location>
        <begin position="1032"/>
        <end position="1045"/>
    </location>
</feature>
<feature type="compositionally biased region" description="Low complexity" evidence="1">
    <location>
        <begin position="2296"/>
        <end position="2320"/>
    </location>
</feature>
<feature type="region of interest" description="Disordered" evidence="1">
    <location>
        <begin position="1419"/>
        <end position="1463"/>
    </location>
</feature>
<feature type="compositionally biased region" description="Basic residues" evidence="1">
    <location>
        <begin position="788"/>
        <end position="802"/>
    </location>
</feature>
<feature type="compositionally biased region" description="Basic residues" evidence="1">
    <location>
        <begin position="2121"/>
        <end position="2141"/>
    </location>
</feature>
<feature type="compositionally biased region" description="Basic residues" evidence="1">
    <location>
        <begin position="2097"/>
        <end position="2109"/>
    </location>
</feature>
<feature type="compositionally biased region" description="Basic and acidic residues" evidence="1">
    <location>
        <begin position="2110"/>
        <end position="2120"/>
    </location>
</feature>
<feature type="region of interest" description="Disordered" evidence="1">
    <location>
        <begin position="2525"/>
        <end position="2563"/>
    </location>
</feature>
<feature type="compositionally biased region" description="Basic and acidic residues" evidence="1">
    <location>
        <begin position="38"/>
        <end position="53"/>
    </location>
</feature>
<feature type="compositionally biased region" description="Basic and acidic residues" evidence="1">
    <location>
        <begin position="2360"/>
        <end position="2381"/>
    </location>
</feature>
<feature type="region of interest" description="Disordered" evidence="1">
    <location>
        <begin position="2246"/>
        <end position="2512"/>
    </location>
</feature>
<feature type="compositionally biased region" description="Basic and acidic residues" evidence="1">
    <location>
        <begin position="572"/>
        <end position="586"/>
    </location>
</feature>
<feature type="compositionally biased region" description="Low complexity" evidence="1">
    <location>
        <begin position="715"/>
        <end position="734"/>
    </location>
</feature>
<feature type="compositionally biased region" description="Polar residues" evidence="1">
    <location>
        <begin position="1871"/>
        <end position="1884"/>
    </location>
</feature>
<organism evidence="2 3">
    <name type="scientific">Leishmania donovani</name>
    <dbReference type="NCBI Taxonomy" id="5661"/>
    <lineage>
        <taxon>Eukaryota</taxon>
        <taxon>Discoba</taxon>
        <taxon>Euglenozoa</taxon>
        <taxon>Kinetoplastea</taxon>
        <taxon>Metakinetoplastina</taxon>
        <taxon>Trypanosomatida</taxon>
        <taxon>Trypanosomatidae</taxon>
        <taxon>Leishmaniinae</taxon>
        <taxon>Leishmania</taxon>
    </lineage>
</organism>
<feature type="compositionally biased region" description="Low complexity" evidence="1">
    <location>
        <begin position="923"/>
        <end position="937"/>
    </location>
</feature>
<dbReference type="VEuPathDB" id="TriTrypDB:LdBPK_290540.1"/>
<evidence type="ECO:0000313" key="2">
    <source>
        <dbReference type="EMBL" id="AYU80539.1"/>
    </source>
</evidence>
<feature type="region of interest" description="Disordered" evidence="1">
    <location>
        <begin position="711"/>
        <end position="740"/>
    </location>
</feature>
<reference evidence="2 3" key="1">
    <citation type="journal article" date="2018" name="Sci. Rep.">
        <title>A complete Leishmania donovani reference genome identifies novel genetic variations associated with virulence.</title>
        <authorList>
            <person name="Lypaczewski P."/>
            <person name="Hoshizaki J."/>
            <person name="Zhang W.-W."/>
            <person name="McCall L.-I."/>
            <person name="Torcivia-Rodriguez J."/>
            <person name="Simonyan V."/>
            <person name="Kaur A."/>
            <person name="Dewar K."/>
            <person name="Matlashewski G."/>
        </authorList>
    </citation>
    <scope>NUCLEOTIDE SEQUENCE [LARGE SCALE GENOMIC DNA]</scope>
    <source>
        <strain evidence="2 3">LdCL</strain>
    </source>
</reference>
<sequence>MYRRESSERLCGTAFDSHAASPYHTDTSLPHHVYSETWESHESRGQGQRRCEEEVSIQRGEEEDTSRLASTQSYGEGSSMSAATFARSGGAAPASAQVEGSVYTPHRTSPHVSVALPSSVGSSIRLPASPAGCLRPSSSIARDAASNPTAAAAGGGRATTSHPLPVVLDVKVIETDVVDPPFPSEIQCRICGLSVLRSDWEAHQATTLHQRRLRECATACGSCSSSSSRPLTVVVQGSSTSQPAAAAGFRGLRAPVTSRDAQKASSSVTPSARALALSRENPQERSQAAAAVERRPSCRPYPSRRELDSASSDTASPMYSTSSSSTSSSSSSRTRSISSVSAGSTCSRSAESEGSAARGHSNVSAVPHATTPRPTRQPPTPAAPSSPTPSFVLPPVSPPRFSAASSASAAACPASLLVKTRGSDEAAAAVRCVEFPEEEQERRRVRKLEKQLSSCLSRHEHKVLAACMRRWYEAMFTKATAPITDSDRPKRGGGTVVVAGAPCSPGGCTGTSLSPETVRAHRIAVNSPSPPPVSEMARDNVDSAPYEQGVSSAPLNSTSPAVSAAATGAAFRSHDQDNRSRDVAEERADEGDGGSLARRSNTQQPASPSGSMPHCGEDMQMNRLAAVGVKCAASRVVDANPIHTEHAGVLMTRGEAVSPPTPFFTTCVKSYARVHVTADGYVSPAEARRGSRGGSAESEAQDLEVMQTKVSWVVRPASRPSAARRSSSDSSDSTSARRDWRGAVGCSGAAVDAAAAAAAARGSTCDPSQPPANSPGVEAAWGQARGKGAGRHGGSRAQLHHAAKGERGTVSGGRPHLLQPHLAAPSNVAGYGRYADDDGGVGAHAVGDAAASEEPPAPRRRRHRKKHHHSGKTKAEEWRSMSRKKRRGDSGDERAEADCASRRTQTPYEEEAHASAVHQPPHSADASATETTSAVSAILYPGDKGGGCDSVERTGEERHRRKGTGDRREGRRESGRPYSSGSAAKAATPIPSGEADTSTVEDEGALREPSPLASEAAGRRHAVSARLAVPQCNRSSTLDEASPRQSSHAPPPKAAASKRDPFSHAGALKGDHATAASPSSSIALTGALGERSSSLSSSSFSSPSSLSYSIGSDSDMAELVARLSPSTQQRAWQLLRPGSAASLLAHSVDVPKAPACVSDTQQHHELDLAATIMSATQTLTNAFIAGQGNPAAQTEEEEQVRLGHLPAFPLSALASLTPQDVRSRGAATATMPMADILSGVLTGVPGGDSGHAAASETGEQSAAHGSNHHLYRSHPRGANAAVRLPKTLLALHVMSAGAASSSVVAPPVDKLDGRVSDCDGDAAQPPRESSVPFVVNQASAEVGLLLPSSSGHPYDLGGPMCCGSGRGGRGCAGPHPFLGAALVGRESGDDNEEISVAGLPSTERYDDVYLAYAHGAATSSTHGVDEGRAQQSSGAPEEHAAVGQSGNADDVLSPSSMPPTGLGILQVSRRPSRALSTAVNERVTGAPVGASSAVQLPPSSFSTHALVESGVAQSPDEGLSLHAVEVAQRHSATANAAAGPARDLHDVHNEGAAAERRSMLAPAGAVAAVADEGRRLVGGVAPTAVYTSHAEAERAPSSLSSATGSEPTATRTGAGALVPFRTTRPLHKAVSDGPGAVLPSTNRLLAASSFAFSRGGMRAANPADAIVPSSAPAQLHLDRLRGPMWNMDQASERRLLSLDQHTDTVTPTTSAAIESGGDASSWPLRPADGKHVGKTASDTPHRGLHPTTASEAAGFSAVWRDAAGASGTALVRMTEPLNTPPYTTVVPCSRADGAGGFLYDLPSLKIPVLRARGDRDGFDEGLSRRARDRQLRGTHLSRGATAQAAVVTGSGNVPLLMPYALLPAAECIESSPETLAQPQQSTMDNHPPRPSRLPRLRDVEACICNLAGDAVTRSPTQHPEAAEASALSGALAPASAGTAHTVSYLPHGVMPTTHPYCYATLKGAADGEPGTKRDDRIAESESVVTALRSTLAARTSLGAGLEDSALNHASASSTAVTPLVEAAEAGLGAARDASPLSSSPSSCSHASPAGVHPNRRPSHHRRHCDGSAASQEKRSDERREHRRLRQGSRRDGDVSLGHHRQHRHHRSGRRREEDSNDETHRWKHRRHHRAHAQHRVPRHGRERPQAEDTGATAAQQAHLPLLYALEAAPQQGHAGADCRDVLYVVQEAGKRPPSGAHPSHPYRVALPSAPVVPSTFGHEALTRGKDHCGQPAAPCSVDMARAARQHRSHRCGSSSTPHIRDGASDENAALSRHPHRRPGERERARGHRHCCRRMPSASVLSTPSSSSRSIGSGSSMSSGGDIEVASADSPRRGRAAAWVSVPPSTAEDVARGPDSGDVPGEGKEEVGAPERSRSDDAEHSVEAPPRQPMVSIEAWRGERSAQPPSDLEWGPAAEHSGPARANAYAPEISRPSANAKAGIGASSYDPGRGEADDDKGARSVDSHQPPELAGSRRFTEQESPAGNEDGTLLSRVSPAAAPAGSASGKHAPGAQSPCSGAHGLAYVSSAKLGRPRRPSADTAATGMARGKDTADGEPAPPQHGDLLHRDSTTRFHRVSSAELPNVLAGEVRWRTSPEPSQNPSGSTRRPLYVVHNPASSACAITGRQARRAWTITNPTNSLGCGRLNPYCSSCRAKYNLMFVDPQMRPVQWPSAQCAELDQMGDCRIHSGYIFGGGDTESKRDAMLVQQRLRSKRMAAWPELPHSGRDHLIVHEEDLDGPLRQFAPPPQGHFVRIAYAEDMRLPVGPALRRRAALLAASARRSFAFSPSSAAFSQLPRHPFPGDASGDALRFITSPAGERLNDCPPASSVPWYPSTIRSGTCSYDSYLRNPTRDRSSPHNQRKRCSSCNTKDAGSASITQLDKFADVTVAESRQPPPHSYPALETVGVAKRLAVTDAGATASVSAATSGMAAEPASVAALRQEERRIKKALKQLLWRDLPQQRGTVEWENYLRSLSEGLRQQPGLALSLAPPLPAQVVETVQASLTDSAAKS</sequence>
<feature type="region of interest" description="Disordered" evidence="1">
    <location>
        <begin position="544"/>
        <end position="617"/>
    </location>
</feature>
<feature type="compositionally biased region" description="Polar residues" evidence="1">
    <location>
        <begin position="67"/>
        <end position="80"/>
    </location>
</feature>
<feature type="compositionally biased region" description="Basic and acidic residues" evidence="1">
    <location>
        <begin position="950"/>
        <end position="975"/>
    </location>
</feature>
<evidence type="ECO:0000256" key="1">
    <source>
        <dbReference type="SAM" id="MobiDB-lite"/>
    </source>
</evidence>
<gene>
    <name evidence="2" type="ORF">LdCL_290010200</name>
</gene>
<dbReference type="OrthoDB" id="246689at2759"/>
<accession>A0A3S7X258</accession>
<feature type="compositionally biased region" description="Basic and acidic residues" evidence="1">
    <location>
        <begin position="888"/>
        <end position="901"/>
    </location>
</feature>
<dbReference type="VEuPathDB" id="TriTrypDB:LDHU3_29.0770"/>
<feature type="region of interest" description="Disordered" evidence="1">
    <location>
        <begin position="255"/>
        <end position="394"/>
    </location>
</feature>
<feature type="compositionally biased region" description="Basic residues" evidence="1">
    <location>
        <begin position="2053"/>
        <end position="2063"/>
    </location>
</feature>
<feature type="compositionally biased region" description="Pro residues" evidence="1">
    <location>
        <begin position="375"/>
        <end position="387"/>
    </location>
</feature>
<dbReference type="Proteomes" id="UP000274082">
    <property type="component" value="Chromosome 29"/>
</dbReference>
<feature type="region of interest" description="Disordered" evidence="1">
    <location>
        <begin position="762"/>
        <end position="820"/>
    </location>
</feature>
<feature type="region of interest" description="Disordered" evidence="1">
    <location>
        <begin position="2030"/>
        <end position="2153"/>
    </location>
</feature>
<keyword evidence="3" id="KW-1185">Reference proteome</keyword>
<feature type="compositionally biased region" description="Low complexity" evidence="1">
    <location>
        <begin position="2030"/>
        <end position="2049"/>
    </location>
</feature>
<feature type="region of interest" description="Disordered" evidence="1">
    <location>
        <begin position="1247"/>
        <end position="1273"/>
    </location>
</feature>
<feature type="region of interest" description="Disordered" evidence="1">
    <location>
        <begin position="1706"/>
        <end position="1747"/>
    </location>
</feature>
<feature type="compositionally biased region" description="Basic residues" evidence="1">
    <location>
        <begin position="858"/>
        <end position="872"/>
    </location>
</feature>
<feature type="compositionally biased region" description="Low complexity" evidence="1">
    <location>
        <begin position="557"/>
        <end position="570"/>
    </location>
</feature>
<feature type="compositionally biased region" description="Low complexity" evidence="1">
    <location>
        <begin position="2493"/>
        <end position="2510"/>
    </location>
</feature>
<feature type="compositionally biased region" description="Polar residues" evidence="1">
    <location>
        <begin position="598"/>
        <end position="610"/>
    </location>
</feature>
<proteinExistence type="predicted"/>
<feature type="region of interest" description="Disordered" evidence="1">
    <location>
        <begin position="840"/>
        <end position="1077"/>
    </location>
</feature>
<protein>
    <submittedName>
        <fullName evidence="2">Uncharacterized protein</fullName>
    </submittedName>
</protein>